<accession>A0ACC0D3B5</accession>
<reference evidence="1 2" key="1">
    <citation type="journal article" date="2022" name="New Phytol.">
        <title>Ecological generalism drives hyperdiversity of secondary metabolite gene clusters in xylarialean endophytes.</title>
        <authorList>
            <person name="Franco M.E.E."/>
            <person name="Wisecaver J.H."/>
            <person name="Arnold A.E."/>
            <person name="Ju Y.M."/>
            <person name="Slot J.C."/>
            <person name="Ahrendt S."/>
            <person name="Moore L.P."/>
            <person name="Eastman K.E."/>
            <person name="Scott K."/>
            <person name="Konkel Z."/>
            <person name="Mondo S.J."/>
            <person name="Kuo A."/>
            <person name="Hayes R.D."/>
            <person name="Haridas S."/>
            <person name="Andreopoulos B."/>
            <person name="Riley R."/>
            <person name="LaButti K."/>
            <person name="Pangilinan J."/>
            <person name="Lipzen A."/>
            <person name="Amirebrahimi M."/>
            <person name="Yan J."/>
            <person name="Adam C."/>
            <person name="Keymanesh K."/>
            <person name="Ng V."/>
            <person name="Louie K."/>
            <person name="Northen T."/>
            <person name="Drula E."/>
            <person name="Henrissat B."/>
            <person name="Hsieh H.M."/>
            <person name="Youens-Clark K."/>
            <person name="Lutzoni F."/>
            <person name="Miadlikowska J."/>
            <person name="Eastwood D.C."/>
            <person name="Hamelin R.C."/>
            <person name="Grigoriev I.V."/>
            <person name="U'Ren J.M."/>
        </authorList>
    </citation>
    <scope>NUCLEOTIDE SEQUENCE [LARGE SCALE GENOMIC DNA]</scope>
    <source>
        <strain evidence="1 2">ER1909</strain>
    </source>
</reference>
<comment type="caution">
    <text evidence="1">The sequence shown here is derived from an EMBL/GenBank/DDBJ whole genome shotgun (WGS) entry which is preliminary data.</text>
</comment>
<evidence type="ECO:0000313" key="2">
    <source>
        <dbReference type="Proteomes" id="UP001497680"/>
    </source>
</evidence>
<dbReference type="EMBL" id="MU394309">
    <property type="protein sequence ID" value="KAI6087238.1"/>
    <property type="molecule type" value="Genomic_DNA"/>
</dbReference>
<gene>
    <name evidence="1" type="ORF">F4821DRAFT_236713</name>
</gene>
<keyword evidence="2" id="KW-1185">Reference proteome</keyword>
<dbReference type="Proteomes" id="UP001497680">
    <property type="component" value="Unassembled WGS sequence"/>
</dbReference>
<evidence type="ECO:0000313" key="1">
    <source>
        <dbReference type="EMBL" id="KAI6087238.1"/>
    </source>
</evidence>
<name>A0ACC0D3B5_9PEZI</name>
<organism evidence="1 2">
    <name type="scientific">Hypoxylon rubiginosum</name>
    <dbReference type="NCBI Taxonomy" id="110542"/>
    <lineage>
        <taxon>Eukaryota</taxon>
        <taxon>Fungi</taxon>
        <taxon>Dikarya</taxon>
        <taxon>Ascomycota</taxon>
        <taxon>Pezizomycotina</taxon>
        <taxon>Sordariomycetes</taxon>
        <taxon>Xylariomycetidae</taxon>
        <taxon>Xylariales</taxon>
        <taxon>Hypoxylaceae</taxon>
        <taxon>Hypoxylon</taxon>
    </lineage>
</organism>
<protein>
    <submittedName>
        <fullName evidence="1">Uncharacterized protein</fullName>
    </submittedName>
</protein>
<sequence length="1264" mass="145413">MEPIELHDIGTKVFDAFKGLWIFSGSQLLSNHGHRLFDEEQRFKLWAHSLGLNQLGHASLDYRVRDATFVKERLAQLLSSLEEHLENITDIVAGRRLPIEECEVIEENIGKDSTDEEFENEGSTRSDDESRASGESCATSFHEVDFRLDELKENIDLLYNLAAQIRHPRNRPQRPIDQLYKHIPDVPAGRRDKYIMYSEIFETAVIARVQQEQIIEKFGQADNQQLGPAELTEQYATTSHWLIHRAGIANARRKQQFIYWKEHALRLSRASTQRKPATITIKRPGTTENAMTSTIANTLTPNIAVEQVNLADAPSLTTSATYLKASAINSSDSDSVFSRQSRVSTAINLEGEKLEWPPPPTHILMRGDYFTCPYCKVLCPRRYLSKDYWQVHLTHDLQPYHCTYEYCPDPNQLYGTRQDWVNHENQHCQVWHCQEHEEELEFETQAGYVEHLQTSHPDAPRERYTEELIRTAVAPSLKLRRECPFCPFQPDISLDETKDMQKHVIFHLERLALVALPLVDDDSDGSDRPPESHEVQRFGRKGSIAADFSEADRMSFADFLYSDETQSGGHAVPYDTIKKIFSAGDISRVEPWLLEDENFLTNLPSEEVIPLEEFPIEYKGVSGMAKSREKRFGLDDPERVRKVYDRGEGDYYRVNSRAIQQYSTYAPLAGDAYALLRTIAQELDASKVICALDPNKDYLPRRRLPEILTVQRVRTIVSLPWFQEYPDKNKLTRDICLGPHPCLKLLAVLIGIGKAQDLPKHMGDELNDTCLPMDIETSKLKRMFCQRHQKRHSIINQYPRPSDRLEFSRWCYSLAAPYIRCDKGKHSHYILQEGDVFPIELEVGGKIIEPQVAETHFEGPISNIPKYGGYSTVYQVKIDGSHYDFGAVGLRHPKGFFALKKLTSHDREYFNLELASLLFSIDNAHSQEASMHLIQPLATFEVLDLTARATIYYFLFDWAEGNLIDFWRTNQNLVGDMRHSLWMSQQLHEICSALRCVHNECQVTLDSTDASKLVEDLAGRHGDIKPNKIMWFKERPSSDLIAKGQAGKSSTIDELYWRHGDIKPDNILWFHLERLSSDLLALSDFGSARPETEMSQSDQGLKTLAQIATYAAPEFDLTVGIISRASDIFSLGCVFLEYVTWFLLGFDSVESQFPSQRSEMDIYGFECDKFFAIQSDEQGGQQPFLKHQVKDWISMLQQHENCSMYIYTLLEIIRDKMLEPDREKRIHILLLIKEMQKLRQACENNDSFYLKTRKEVSMDGKLFP</sequence>
<proteinExistence type="predicted"/>